<dbReference type="PRINTS" id="PR00598">
    <property type="entry name" value="HTHMARR"/>
</dbReference>
<dbReference type="HOGENOM" id="CLU_083287_27_2_4"/>
<evidence type="ECO:0000256" key="1">
    <source>
        <dbReference type="ARBA" id="ARBA00023015"/>
    </source>
</evidence>
<dbReference type="EMBL" id="CP010554">
    <property type="protein sequence ID" value="AJP47891.1"/>
    <property type="molecule type" value="Genomic_DNA"/>
</dbReference>
<keyword evidence="3" id="KW-0804">Transcription</keyword>
<dbReference type="GO" id="GO:0003677">
    <property type="term" value="F:DNA binding"/>
    <property type="evidence" value="ECO:0007669"/>
    <property type="project" value="UniProtKB-KW"/>
</dbReference>
<dbReference type="PROSITE" id="PS50995">
    <property type="entry name" value="HTH_MARR_2"/>
    <property type="match status" value="1"/>
</dbReference>
<dbReference type="PANTHER" id="PTHR42756">
    <property type="entry name" value="TRANSCRIPTIONAL REGULATOR, MARR"/>
    <property type="match status" value="1"/>
</dbReference>
<evidence type="ECO:0000256" key="2">
    <source>
        <dbReference type="ARBA" id="ARBA00023125"/>
    </source>
</evidence>
<gene>
    <name evidence="5" type="ORF">PG1C_04230</name>
</gene>
<sequence length="150" mass="16921">MPQTTFRSTLRELVRCYQAFEGYASSHIHQQGLTISQFDILVTLGNGQGMTPKELVEQTWITKGTLTGVVDRLQLKGLVKRTPSTLDGRSQIITLTKKGQKLFEKVFPEHLAYMGQAFAHLQAKEISHVEEVLGNLRHAFELQKNKEGNL</sequence>
<dbReference type="InterPro" id="IPR036388">
    <property type="entry name" value="WH-like_DNA-bd_sf"/>
</dbReference>
<name>A0A0C5JKH9_9PROT</name>
<dbReference type="KEGG" id="rbu:PG1C_04230"/>
<dbReference type="Gene3D" id="1.10.10.10">
    <property type="entry name" value="Winged helix-like DNA-binding domain superfamily/Winged helix DNA-binding domain"/>
    <property type="match status" value="1"/>
</dbReference>
<dbReference type="RefSeq" id="WP_284431793.1">
    <property type="nucleotide sequence ID" value="NZ_CP010554.1"/>
</dbReference>
<keyword evidence="6" id="KW-1185">Reference proteome</keyword>
<dbReference type="PANTHER" id="PTHR42756:SF1">
    <property type="entry name" value="TRANSCRIPTIONAL REPRESSOR OF EMRAB OPERON"/>
    <property type="match status" value="1"/>
</dbReference>
<evidence type="ECO:0000256" key="3">
    <source>
        <dbReference type="ARBA" id="ARBA00023163"/>
    </source>
</evidence>
<organism evidence="5 6">
    <name type="scientific">Rugosibacter aromaticivorans</name>
    <dbReference type="NCBI Taxonomy" id="1565605"/>
    <lineage>
        <taxon>Bacteria</taxon>
        <taxon>Pseudomonadati</taxon>
        <taxon>Pseudomonadota</taxon>
        <taxon>Betaproteobacteria</taxon>
        <taxon>Nitrosomonadales</taxon>
        <taxon>Sterolibacteriaceae</taxon>
        <taxon>Rugosibacter</taxon>
    </lineage>
</organism>
<reference evidence="5 6" key="1">
    <citation type="journal article" date="2015" name="Genome Announc.">
        <title>Complete Genome Sequence of a Novel Bacterium within the Family Rhodocyclaceae That Degrades Polycyclic Aromatic Hydrocarbons.</title>
        <authorList>
            <person name="Singleton D.R."/>
            <person name="Dickey A.N."/>
            <person name="Scholl E.H."/>
            <person name="Wright F.A."/>
            <person name="Aitken M.D."/>
        </authorList>
    </citation>
    <scope>NUCLEOTIDE SEQUENCE [LARGE SCALE GENOMIC DNA]</scope>
    <source>
        <strain evidence="6">PG1-Ca6</strain>
    </source>
</reference>
<evidence type="ECO:0000313" key="5">
    <source>
        <dbReference type="EMBL" id="AJP47891.1"/>
    </source>
</evidence>
<dbReference type="InterPro" id="IPR036390">
    <property type="entry name" value="WH_DNA-bd_sf"/>
</dbReference>
<feature type="domain" description="HTH marR-type" evidence="4">
    <location>
        <begin position="6"/>
        <end position="138"/>
    </location>
</feature>
<dbReference type="STRING" id="1565605.PG1C_04230"/>
<dbReference type="SMART" id="SM00347">
    <property type="entry name" value="HTH_MARR"/>
    <property type="match status" value="1"/>
</dbReference>
<dbReference type="AlphaFoldDB" id="A0A0C5JKH9"/>
<dbReference type="Pfam" id="PF12802">
    <property type="entry name" value="MarR_2"/>
    <property type="match status" value="1"/>
</dbReference>
<accession>A0A0C5JKH9</accession>
<dbReference type="SUPFAM" id="SSF46785">
    <property type="entry name" value="Winged helix' DNA-binding domain"/>
    <property type="match status" value="1"/>
</dbReference>
<keyword evidence="2" id="KW-0238">DNA-binding</keyword>
<evidence type="ECO:0000259" key="4">
    <source>
        <dbReference type="PROSITE" id="PS50995"/>
    </source>
</evidence>
<keyword evidence="1" id="KW-0805">Transcription regulation</keyword>
<dbReference type="Proteomes" id="UP000061603">
    <property type="component" value="Chromosome"/>
</dbReference>
<protein>
    <submittedName>
        <fullName evidence="5">MarR family transcriptional regulator</fullName>
    </submittedName>
</protein>
<dbReference type="InterPro" id="IPR000835">
    <property type="entry name" value="HTH_MarR-typ"/>
</dbReference>
<dbReference type="GO" id="GO:0003700">
    <property type="term" value="F:DNA-binding transcription factor activity"/>
    <property type="evidence" value="ECO:0007669"/>
    <property type="project" value="InterPro"/>
</dbReference>
<proteinExistence type="predicted"/>
<evidence type="ECO:0000313" key="6">
    <source>
        <dbReference type="Proteomes" id="UP000061603"/>
    </source>
</evidence>